<dbReference type="GO" id="GO:0003677">
    <property type="term" value="F:DNA binding"/>
    <property type="evidence" value="ECO:0007669"/>
    <property type="project" value="InterPro"/>
</dbReference>
<feature type="domain" description="HTH cro/C1-type" evidence="1">
    <location>
        <begin position="17"/>
        <end position="71"/>
    </location>
</feature>
<dbReference type="InterPro" id="IPR010982">
    <property type="entry name" value="Lambda_DNA-bd_dom_sf"/>
</dbReference>
<proteinExistence type="predicted"/>
<dbReference type="RefSeq" id="WP_170035342.1">
    <property type="nucleotide sequence ID" value="NZ_JABDTL010000001.1"/>
</dbReference>
<dbReference type="Gene3D" id="1.10.260.40">
    <property type="entry name" value="lambda repressor-like DNA-binding domains"/>
    <property type="match status" value="1"/>
</dbReference>
<dbReference type="Proteomes" id="UP000582837">
    <property type="component" value="Unassembled WGS sequence"/>
</dbReference>
<dbReference type="PROSITE" id="PS50943">
    <property type="entry name" value="HTH_CROC1"/>
    <property type="match status" value="1"/>
</dbReference>
<dbReference type="AlphaFoldDB" id="A0A841H1M9"/>
<evidence type="ECO:0000259" key="1">
    <source>
        <dbReference type="PROSITE" id="PS50943"/>
    </source>
</evidence>
<organism evidence="2 3">
    <name type="scientific">Longimicrobium terrae</name>
    <dbReference type="NCBI Taxonomy" id="1639882"/>
    <lineage>
        <taxon>Bacteria</taxon>
        <taxon>Pseudomonadati</taxon>
        <taxon>Gemmatimonadota</taxon>
        <taxon>Longimicrobiia</taxon>
        <taxon>Longimicrobiales</taxon>
        <taxon>Longimicrobiaceae</taxon>
        <taxon>Longimicrobium</taxon>
    </lineage>
</organism>
<evidence type="ECO:0000313" key="3">
    <source>
        <dbReference type="Proteomes" id="UP000582837"/>
    </source>
</evidence>
<sequence length="84" mass="9508">MEKGALQPERVVLRKLLREVRKEAGLRQVGLAERLGRPQSFVSDVEKGQRRVDVLELREICVACEIPLAVFIARLEAWLERGGA</sequence>
<dbReference type="EMBL" id="JACHIA010000011">
    <property type="protein sequence ID" value="MBB6071892.1"/>
    <property type="molecule type" value="Genomic_DNA"/>
</dbReference>
<dbReference type="CDD" id="cd00093">
    <property type="entry name" value="HTH_XRE"/>
    <property type="match status" value="1"/>
</dbReference>
<comment type="caution">
    <text evidence="2">The sequence shown here is derived from an EMBL/GenBank/DDBJ whole genome shotgun (WGS) entry which is preliminary data.</text>
</comment>
<gene>
    <name evidence="2" type="ORF">HNQ61_003552</name>
</gene>
<dbReference type="Pfam" id="PF13560">
    <property type="entry name" value="HTH_31"/>
    <property type="match status" value="1"/>
</dbReference>
<protein>
    <submittedName>
        <fullName evidence="2">Transcriptional regulator with XRE-family HTH domain</fullName>
    </submittedName>
</protein>
<dbReference type="InterPro" id="IPR001387">
    <property type="entry name" value="Cro/C1-type_HTH"/>
</dbReference>
<dbReference type="SUPFAM" id="SSF47413">
    <property type="entry name" value="lambda repressor-like DNA-binding domains"/>
    <property type="match status" value="1"/>
</dbReference>
<reference evidence="2 3" key="1">
    <citation type="submission" date="2020-08" db="EMBL/GenBank/DDBJ databases">
        <title>Genomic Encyclopedia of Type Strains, Phase IV (KMG-IV): sequencing the most valuable type-strain genomes for metagenomic binning, comparative biology and taxonomic classification.</title>
        <authorList>
            <person name="Goeker M."/>
        </authorList>
    </citation>
    <scope>NUCLEOTIDE SEQUENCE [LARGE SCALE GENOMIC DNA]</scope>
    <source>
        <strain evidence="2 3">DSM 29007</strain>
    </source>
</reference>
<accession>A0A841H1M9</accession>
<evidence type="ECO:0000313" key="2">
    <source>
        <dbReference type="EMBL" id="MBB6071892.1"/>
    </source>
</evidence>
<dbReference type="SMART" id="SM00530">
    <property type="entry name" value="HTH_XRE"/>
    <property type="match status" value="1"/>
</dbReference>
<keyword evidence="3" id="KW-1185">Reference proteome</keyword>
<name>A0A841H1M9_9BACT</name>